<proteinExistence type="predicted"/>
<accession>A0A6J5TTN6</accession>
<protein>
    <submittedName>
        <fullName evidence="2">Uncharacterized protein</fullName>
    </submittedName>
</protein>
<organism evidence="2 3">
    <name type="scientific">Prunus armeniaca</name>
    <name type="common">Apricot</name>
    <name type="synonym">Armeniaca vulgaris</name>
    <dbReference type="NCBI Taxonomy" id="36596"/>
    <lineage>
        <taxon>Eukaryota</taxon>
        <taxon>Viridiplantae</taxon>
        <taxon>Streptophyta</taxon>
        <taxon>Embryophyta</taxon>
        <taxon>Tracheophyta</taxon>
        <taxon>Spermatophyta</taxon>
        <taxon>Magnoliopsida</taxon>
        <taxon>eudicotyledons</taxon>
        <taxon>Gunneridae</taxon>
        <taxon>Pentapetalae</taxon>
        <taxon>rosids</taxon>
        <taxon>fabids</taxon>
        <taxon>Rosales</taxon>
        <taxon>Rosaceae</taxon>
        <taxon>Amygdaloideae</taxon>
        <taxon>Amygdaleae</taxon>
        <taxon>Prunus</taxon>
    </lineage>
</organism>
<sequence>MPSDSTGSRSPTWCQVKPTGKPTAIYPSSSGASSGHGARHWRAPQQTGLLFIIVYSPRG</sequence>
<feature type="compositionally biased region" description="Polar residues" evidence="1">
    <location>
        <begin position="1"/>
        <end position="13"/>
    </location>
</feature>
<dbReference type="AlphaFoldDB" id="A0A6J5TTN6"/>
<feature type="region of interest" description="Disordered" evidence="1">
    <location>
        <begin position="1"/>
        <end position="41"/>
    </location>
</feature>
<reference evidence="2 3" key="1">
    <citation type="submission" date="2020-05" db="EMBL/GenBank/DDBJ databases">
        <authorList>
            <person name="Campoy J."/>
            <person name="Schneeberger K."/>
            <person name="Spophaly S."/>
        </authorList>
    </citation>
    <scope>NUCLEOTIDE SEQUENCE [LARGE SCALE GENOMIC DNA]</scope>
    <source>
        <strain evidence="2">PruArmRojPasFocal</strain>
    </source>
</reference>
<dbReference type="Proteomes" id="UP000507222">
    <property type="component" value="Unassembled WGS sequence"/>
</dbReference>
<dbReference type="EMBL" id="CAEKDK010000001">
    <property type="protein sequence ID" value="CAB4267331.1"/>
    <property type="molecule type" value="Genomic_DNA"/>
</dbReference>
<evidence type="ECO:0000256" key="1">
    <source>
        <dbReference type="SAM" id="MobiDB-lite"/>
    </source>
</evidence>
<gene>
    <name evidence="2" type="ORF">CURHAP_LOCUS9961</name>
</gene>
<name>A0A6J5TTN6_PRUAR</name>
<evidence type="ECO:0000313" key="3">
    <source>
        <dbReference type="Proteomes" id="UP000507222"/>
    </source>
</evidence>
<evidence type="ECO:0000313" key="2">
    <source>
        <dbReference type="EMBL" id="CAB4267331.1"/>
    </source>
</evidence>